<sequence>MSQPPTAPQDPYQFDPYRPHGADPAQQAPSHDAWAPQGEAPTQPYGSANDAYAAPGYGAAPEQAPYGAGQAPYGAGQAPVYGTDQQQGYGQQAGYGQPSGDPAQQPYPQPYPDPAQQAYGQPYGDPAQQPYGSPYGNGYSAYTAPAPATSTIAIVGFVLAILGFLGSWIPFVNIFAALLGITGVVLGFVGLSQVKQGRSGKGFSITAIVLGVLSVLATILMWVVFVVAANEASTQYEQTLSEVQEESDRAFGEATDDILANDLGVEFGTFEGTADELGWVESSLPVTFTNTSDEPLTFDIDVDAVAADGTVIESDWAYSETLEPGASETVEIFDFIDAENLEAMKTATFEVTQASAY</sequence>
<dbReference type="AlphaFoldDB" id="A0A0H2KPJ9"/>
<dbReference type="RefSeq" id="WP_052877558.1">
    <property type="nucleotide sequence ID" value="NZ_JNBQ01000007.1"/>
</dbReference>
<evidence type="ECO:0008006" key="5">
    <source>
        <dbReference type="Google" id="ProtNLM"/>
    </source>
</evidence>
<keyword evidence="4" id="KW-1185">Reference proteome</keyword>
<comment type="caution">
    <text evidence="3">The sequence shown here is derived from an EMBL/GenBank/DDBJ whole genome shotgun (WGS) entry which is preliminary data.</text>
</comment>
<keyword evidence="2" id="KW-0812">Transmembrane</keyword>
<dbReference type="PATRIC" id="fig|264251.5.peg.1839"/>
<feature type="compositionally biased region" description="Low complexity" evidence="1">
    <location>
        <begin position="114"/>
        <end position="123"/>
    </location>
</feature>
<gene>
    <name evidence="3" type="ORF">FB00_09045</name>
</gene>
<feature type="region of interest" description="Disordered" evidence="1">
    <location>
        <begin position="1"/>
        <end position="127"/>
    </location>
</feature>
<evidence type="ECO:0000313" key="3">
    <source>
        <dbReference type="EMBL" id="KLN35063.1"/>
    </source>
</evidence>
<feature type="transmembrane region" description="Helical" evidence="2">
    <location>
        <begin position="203"/>
        <end position="228"/>
    </location>
</feature>
<proteinExistence type="predicted"/>
<dbReference type="STRING" id="264251.FB00_09045"/>
<organism evidence="3 4">
    <name type="scientific">Cellulosimicrobium funkei</name>
    <dbReference type="NCBI Taxonomy" id="264251"/>
    <lineage>
        <taxon>Bacteria</taxon>
        <taxon>Bacillati</taxon>
        <taxon>Actinomycetota</taxon>
        <taxon>Actinomycetes</taxon>
        <taxon>Micrococcales</taxon>
        <taxon>Promicromonosporaceae</taxon>
        <taxon>Cellulosimicrobium</taxon>
    </lineage>
</organism>
<feature type="compositionally biased region" description="Low complexity" evidence="1">
    <location>
        <begin position="51"/>
        <end position="104"/>
    </location>
</feature>
<keyword evidence="2" id="KW-1133">Transmembrane helix</keyword>
<feature type="transmembrane region" description="Helical" evidence="2">
    <location>
        <begin position="171"/>
        <end position="191"/>
    </location>
</feature>
<protein>
    <recommendedName>
        <fullName evidence="5">DUF4190 domain-containing protein</fullName>
    </recommendedName>
</protein>
<evidence type="ECO:0000256" key="1">
    <source>
        <dbReference type="SAM" id="MobiDB-lite"/>
    </source>
</evidence>
<evidence type="ECO:0000313" key="4">
    <source>
        <dbReference type="Proteomes" id="UP000035265"/>
    </source>
</evidence>
<dbReference type="Proteomes" id="UP000035265">
    <property type="component" value="Unassembled WGS sequence"/>
</dbReference>
<evidence type="ECO:0000256" key="2">
    <source>
        <dbReference type="SAM" id="Phobius"/>
    </source>
</evidence>
<keyword evidence="2" id="KW-0472">Membrane</keyword>
<accession>A0A0H2KPJ9</accession>
<reference evidence="3 4" key="1">
    <citation type="submission" date="2014-05" db="EMBL/GenBank/DDBJ databases">
        <title>Cellulosimicrobium funkei U11 genome.</title>
        <authorList>
            <person name="Hu C."/>
            <person name="Gong Y."/>
            <person name="Wan W."/>
            <person name="Jiang M."/>
        </authorList>
    </citation>
    <scope>NUCLEOTIDE SEQUENCE [LARGE SCALE GENOMIC DNA]</scope>
    <source>
        <strain evidence="3 4">U11</strain>
    </source>
</reference>
<feature type="transmembrane region" description="Helical" evidence="2">
    <location>
        <begin position="146"/>
        <end position="165"/>
    </location>
</feature>
<dbReference type="EMBL" id="JNBQ01000007">
    <property type="protein sequence ID" value="KLN35063.1"/>
    <property type="molecule type" value="Genomic_DNA"/>
</dbReference>
<name>A0A0H2KPJ9_9MICO</name>